<dbReference type="AlphaFoldDB" id="Q30RQ8"/>
<evidence type="ECO:0000313" key="3">
    <source>
        <dbReference type="Proteomes" id="UP000002714"/>
    </source>
</evidence>
<name>Q30RQ8_SULDN</name>
<dbReference type="Pfam" id="PF13116">
    <property type="entry name" value="YhdP"/>
    <property type="match status" value="1"/>
</dbReference>
<proteinExistence type="predicted"/>
<organism evidence="2 3">
    <name type="scientific">Sulfurimonas denitrificans (strain ATCC 33889 / DSM 1251)</name>
    <name type="common">Thiomicrospira denitrificans (strain ATCC 33889 / DSM 1251)</name>
    <dbReference type="NCBI Taxonomy" id="326298"/>
    <lineage>
        <taxon>Bacteria</taxon>
        <taxon>Pseudomonadati</taxon>
        <taxon>Campylobacterota</taxon>
        <taxon>Epsilonproteobacteria</taxon>
        <taxon>Campylobacterales</taxon>
        <taxon>Sulfurimonadaceae</taxon>
        <taxon>Sulfurimonas</taxon>
    </lineage>
</organism>
<dbReference type="HOGENOM" id="CLU_007814_0_0_7"/>
<reference evidence="2 3" key="1">
    <citation type="journal article" date="2008" name="Appl. Environ. Microbiol.">
        <title>Genome of the epsilonproteobacterial chemolithoautotroph Sulfurimonas denitrificans.</title>
        <authorList>
            <person name="Sievert S.M."/>
            <person name="Scott K.M."/>
            <person name="Klotz M.G."/>
            <person name="Chain P.S.G."/>
            <person name="Hauser L.J."/>
            <person name="Hemp J."/>
            <person name="Huegler M."/>
            <person name="Land M."/>
            <person name="Lapidus A."/>
            <person name="Larimer F.W."/>
            <person name="Lucas S."/>
            <person name="Malfatti S.A."/>
            <person name="Meyer F."/>
            <person name="Paulsen I.T."/>
            <person name="Ren Q."/>
            <person name="Simon J."/>
            <person name="Bailey K."/>
            <person name="Diaz E."/>
            <person name="Fitzpatrick K.A."/>
            <person name="Glover B."/>
            <person name="Gwatney N."/>
            <person name="Korajkic A."/>
            <person name="Long A."/>
            <person name="Mobberley J.M."/>
            <person name="Pantry S.N."/>
            <person name="Pazder G."/>
            <person name="Peterson S."/>
            <person name="Quintanilla J.D."/>
            <person name="Sprinkle R."/>
            <person name="Stephens J."/>
            <person name="Thomas P."/>
            <person name="Vaughn R."/>
            <person name="Weber M.J."/>
            <person name="Wooten L.L."/>
        </authorList>
    </citation>
    <scope>NUCLEOTIDE SEQUENCE [LARGE SCALE GENOMIC DNA]</scope>
    <source>
        <strain evidence="3">ATCC 33889 / DSM 1251</strain>
    </source>
</reference>
<evidence type="ECO:0000259" key="1">
    <source>
        <dbReference type="Pfam" id="PF13116"/>
    </source>
</evidence>
<dbReference type="EMBL" id="CP000153">
    <property type="protein sequence ID" value="ABB44323.1"/>
    <property type="molecule type" value="Genomic_DNA"/>
</dbReference>
<dbReference type="InterPro" id="IPR025263">
    <property type="entry name" value="YhdP_central"/>
</dbReference>
<accession>Q30RQ8</accession>
<dbReference type="Proteomes" id="UP000002714">
    <property type="component" value="Chromosome"/>
</dbReference>
<sequence>MELDAKLISRDSLFHLSIEKFHILDKHVNVDGDIVFDSRDELELTTSLKLHVKDSTTLKLYANSNKDKLRYAIESDKSIKNLKHITELFDIDERVKYWVDDAIKLTSLEISSFYGWLEYKNLKDAYLNIYAKAVANDLIYTYDTKVAPIRTKSTNLEFKDGVLFIRPQNAYSYDFFLDKSWLKIDFTKQEEILSLYLLFSGSANKDLLQLLQRYEINLPFIQNRGAIDTNLTLDINLISTDVEAIGSFYAKEAQINYLDLDIDIYDANISINNTHVEVKDMSAKYEDIAYAHVDLDFSGKDSSGKLTFRFDSLEFKDNNLSLQTTQNPLLATYFISPQQDYLEIDKSSWKYNKESIKIDATNIAFDIKNLKAKVPPTKIELSEFASVVLSGDVFFKPKQLNLDVMVKKLNFFGLNLDNQMPKLKIIHDKDTTSISSKTALNFTLDKQIINLNNISVDISSEFVRFKNIALDYKDVLKSNISVEYDLKNEIGVVDMSDTTLKNSTFGEIFKNEKTTQLILQNRNSKIYLSSKEYKLDYIFSDNGWLLDLNSLEEIVKSSKILEKYALLDGSIRVEKRKNNENILFNLDLNYEHKFLVDENIPVEKYIVDGTYNTKNSEVALSINSVIDIKIKDSIDIKADNIGVDIHEIINIFSDENSTQESKKATLPIYVNATNSYIYLSQNRQAISQSINFKYVDDIFSAELKYKAGKATFLSKNNDFHLHGEKFNDEFMEKIFSLSKFKGGKMEFYISGQLDEYSGTVNIVDTTIQDYKILNNILAFVNTVPSLVTFSLPGYSKQGITTKNAYMNFKLKDDVYNISDIYLKSQEIEIVGLGEASIKENSINLDLNLKTQLGSSFSKIPLLGHILLGEESISTTLTVTGALDDPDVNTQLAKDIAIAPYNIIKRTLMIPLDLFKDNKDKE</sequence>
<feature type="domain" description="YhdP central" evidence="1">
    <location>
        <begin position="114"/>
        <end position="887"/>
    </location>
</feature>
<dbReference type="STRING" id="326298.Suden_1045"/>
<protein>
    <recommendedName>
        <fullName evidence="1">YhdP central domain-containing protein</fullName>
    </recommendedName>
</protein>
<dbReference type="KEGG" id="tdn:Suden_1045"/>
<gene>
    <name evidence="2" type="ordered locus">Suden_1045</name>
</gene>
<evidence type="ECO:0000313" key="2">
    <source>
        <dbReference type="EMBL" id="ABB44323.1"/>
    </source>
</evidence>
<keyword evidence="3" id="KW-1185">Reference proteome</keyword>
<dbReference type="eggNOG" id="COG3164">
    <property type="taxonomic scope" value="Bacteria"/>
</dbReference>